<protein>
    <submittedName>
        <fullName evidence="2">Uncharacterized protein</fullName>
    </submittedName>
</protein>
<feature type="compositionally biased region" description="Basic residues" evidence="1">
    <location>
        <begin position="7"/>
        <end position="17"/>
    </location>
</feature>
<organism evidence="2">
    <name type="scientific">Arundo donax</name>
    <name type="common">Giant reed</name>
    <name type="synonym">Donax arundinaceus</name>
    <dbReference type="NCBI Taxonomy" id="35708"/>
    <lineage>
        <taxon>Eukaryota</taxon>
        <taxon>Viridiplantae</taxon>
        <taxon>Streptophyta</taxon>
        <taxon>Embryophyta</taxon>
        <taxon>Tracheophyta</taxon>
        <taxon>Spermatophyta</taxon>
        <taxon>Magnoliopsida</taxon>
        <taxon>Liliopsida</taxon>
        <taxon>Poales</taxon>
        <taxon>Poaceae</taxon>
        <taxon>PACMAD clade</taxon>
        <taxon>Arundinoideae</taxon>
        <taxon>Arundineae</taxon>
        <taxon>Arundo</taxon>
    </lineage>
</organism>
<reference evidence="2" key="1">
    <citation type="submission" date="2014-09" db="EMBL/GenBank/DDBJ databases">
        <authorList>
            <person name="Magalhaes I.L.F."/>
            <person name="Oliveira U."/>
            <person name="Santos F.R."/>
            <person name="Vidigal T.H.D.A."/>
            <person name="Brescovit A.D."/>
            <person name="Santos A.J."/>
        </authorList>
    </citation>
    <scope>NUCLEOTIDE SEQUENCE</scope>
    <source>
        <tissue evidence="2">Shoot tissue taken approximately 20 cm above the soil surface</tissue>
    </source>
</reference>
<feature type="compositionally biased region" description="Polar residues" evidence="1">
    <location>
        <begin position="19"/>
        <end position="35"/>
    </location>
</feature>
<proteinExistence type="predicted"/>
<evidence type="ECO:0000256" key="1">
    <source>
        <dbReference type="SAM" id="MobiDB-lite"/>
    </source>
</evidence>
<evidence type="ECO:0000313" key="2">
    <source>
        <dbReference type="EMBL" id="JAE37236.1"/>
    </source>
</evidence>
<accession>A0A0A9HQR8</accession>
<name>A0A0A9HQR8_ARUDO</name>
<dbReference type="AlphaFoldDB" id="A0A0A9HQR8"/>
<sequence length="94" mass="10199">MHTVHANVHHGTGRTRTRWTPSLRRSTGAHHSSPGSLVAWPSKDDIAVYGEPPRKHDRRVALSGCLEGQHQVEIISGSPEHGLRGCFAASSDTT</sequence>
<dbReference type="EMBL" id="GBRH01160660">
    <property type="protein sequence ID" value="JAE37236.1"/>
    <property type="molecule type" value="Transcribed_RNA"/>
</dbReference>
<feature type="region of interest" description="Disordered" evidence="1">
    <location>
        <begin position="1"/>
        <end position="38"/>
    </location>
</feature>
<reference evidence="2" key="2">
    <citation type="journal article" date="2015" name="Data Brief">
        <title>Shoot transcriptome of the giant reed, Arundo donax.</title>
        <authorList>
            <person name="Barrero R.A."/>
            <person name="Guerrero F.D."/>
            <person name="Moolhuijzen P."/>
            <person name="Goolsby J.A."/>
            <person name="Tidwell J."/>
            <person name="Bellgard S.E."/>
            <person name="Bellgard M.I."/>
        </authorList>
    </citation>
    <scope>NUCLEOTIDE SEQUENCE</scope>
    <source>
        <tissue evidence="2">Shoot tissue taken approximately 20 cm above the soil surface</tissue>
    </source>
</reference>